<proteinExistence type="predicted"/>
<gene>
    <name evidence="1" type="ORF">Vbra_2178</name>
</gene>
<dbReference type="InParanoid" id="A0A0G4EWB0"/>
<organism evidence="1 2">
    <name type="scientific">Vitrella brassicaformis (strain CCMP3155)</name>
    <dbReference type="NCBI Taxonomy" id="1169540"/>
    <lineage>
        <taxon>Eukaryota</taxon>
        <taxon>Sar</taxon>
        <taxon>Alveolata</taxon>
        <taxon>Colpodellida</taxon>
        <taxon>Vitrellaceae</taxon>
        <taxon>Vitrella</taxon>
    </lineage>
</organism>
<dbReference type="PhylomeDB" id="A0A0G4EWB0"/>
<reference evidence="1 2" key="1">
    <citation type="submission" date="2014-11" db="EMBL/GenBank/DDBJ databases">
        <authorList>
            <person name="Zhu J."/>
            <person name="Qi W."/>
            <person name="Song R."/>
        </authorList>
    </citation>
    <scope>NUCLEOTIDE SEQUENCE [LARGE SCALE GENOMIC DNA]</scope>
</reference>
<dbReference type="Proteomes" id="UP000041254">
    <property type="component" value="Unassembled WGS sequence"/>
</dbReference>
<dbReference type="AlphaFoldDB" id="A0A0G4EWB0"/>
<protein>
    <submittedName>
        <fullName evidence="1">Uncharacterized protein</fullName>
    </submittedName>
</protein>
<keyword evidence="2" id="KW-1185">Reference proteome</keyword>
<accession>A0A0G4EWB0</accession>
<name>A0A0G4EWB0_VITBC</name>
<evidence type="ECO:0000313" key="1">
    <source>
        <dbReference type="EMBL" id="CEM02635.1"/>
    </source>
</evidence>
<dbReference type="VEuPathDB" id="CryptoDB:Vbra_2178"/>
<evidence type="ECO:0000313" key="2">
    <source>
        <dbReference type="Proteomes" id="UP000041254"/>
    </source>
</evidence>
<sequence length="776" mass="85619">MTSPQRRKKRRVVDADEDLGNDEVIFICSLPALPLHISEQAFLNRQEECSPFFRSTQRPLNPPVLPADCLLVDSVCETVWAFPHADVTEEVVREPGNLFVGDRRFHFDNSGERRTVCRVCGTHGRAADDFITQHYYMSTAPTVVGLGGNSRFEGILEVLWLSDTDRTGIGGYLGFVECVKSLSGVSTAIASIVDNPKMHPILLLESTKRHTRAPQAVHKKWKEVLSRTNSIRVLIKSGTYPLGRQLLEAAAASVTEVIVDTTADRRSCGDIVSRAVTVALLEAAAPNVTGTTVDSAADRTIQCISIAERSTLSFPRLVKAVLTREWLGVMQRQIDRKQVYEMPALTHLSVEWPAHGGLTMLKGLTGGLRSLHLLNQVSADGQPVYTPLETVVHSLLGTPSQATIKSLTGAITLNMYPEAPDLSGLECLEVAIGAILTHANSVQKLHEFRDTWLAKGAKELYHTLAMDSGRLRLVRRATSERPAPVQIQLPLIGKPEQLAGTRETLHFSAASAIRVFLSPYFLNAHATGASELYGLSFKQAADLYVTFPEGMTEHDPRHPLPVWITESAHFGTVKTLLIDHRGGPMGVSLYGGGVDKVISRLPKLARVGFMRRPITTTNWPRPVVPLVWAGLKHCAVEGGPLDVFVVVPLSGCRGMSFVPDFQWQTVEEESHELEAVVKARVRSVRVCLHVCREQPDQLMTPAFQLLFLRFFPFSRNAWSLLTRFPSVERVVLTMAGGIKCSRDDLVGRVEGLGFRGHVSVEGDRSVVFRRERPVSE</sequence>
<dbReference type="EMBL" id="CDMY01000331">
    <property type="protein sequence ID" value="CEM02635.1"/>
    <property type="molecule type" value="Genomic_DNA"/>
</dbReference>